<evidence type="ECO:0000256" key="1">
    <source>
        <dbReference type="SAM" id="MobiDB-lite"/>
    </source>
</evidence>
<proteinExistence type="predicted"/>
<dbReference type="GeneID" id="35597471"/>
<dbReference type="Proteomes" id="UP000225277">
    <property type="component" value="Unassembled WGS sequence"/>
</dbReference>
<protein>
    <submittedName>
        <fullName evidence="2">Uncharacterized protein</fullName>
    </submittedName>
</protein>
<organism evidence="2 3">
    <name type="scientific">Ramularia collo-cygni</name>
    <dbReference type="NCBI Taxonomy" id="112498"/>
    <lineage>
        <taxon>Eukaryota</taxon>
        <taxon>Fungi</taxon>
        <taxon>Dikarya</taxon>
        <taxon>Ascomycota</taxon>
        <taxon>Pezizomycotina</taxon>
        <taxon>Dothideomycetes</taxon>
        <taxon>Dothideomycetidae</taxon>
        <taxon>Mycosphaerellales</taxon>
        <taxon>Mycosphaerellaceae</taxon>
        <taxon>Ramularia</taxon>
    </lineage>
</organism>
<dbReference type="RefSeq" id="XP_023623300.1">
    <property type="nucleotide sequence ID" value="XM_023767532.1"/>
</dbReference>
<evidence type="ECO:0000313" key="3">
    <source>
        <dbReference type="Proteomes" id="UP000225277"/>
    </source>
</evidence>
<name>A0A2D3UW51_9PEZI</name>
<dbReference type="OrthoDB" id="3659804at2759"/>
<feature type="region of interest" description="Disordered" evidence="1">
    <location>
        <begin position="151"/>
        <end position="179"/>
    </location>
</feature>
<gene>
    <name evidence="2" type="ORF">RCC_02250</name>
</gene>
<reference evidence="2 3" key="1">
    <citation type="submission" date="2016-03" db="EMBL/GenBank/DDBJ databases">
        <authorList>
            <person name="Ploux O."/>
        </authorList>
    </citation>
    <scope>NUCLEOTIDE SEQUENCE [LARGE SCALE GENOMIC DNA]</scope>
    <source>
        <strain evidence="2 3">URUG2</strain>
    </source>
</reference>
<dbReference type="AlphaFoldDB" id="A0A2D3UW51"/>
<dbReference type="EMBL" id="FJUY01000002">
    <property type="protein sequence ID" value="CZT16407.1"/>
    <property type="molecule type" value="Genomic_DNA"/>
</dbReference>
<keyword evidence="3" id="KW-1185">Reference proteome</keyword>
<evidence type="ECO:0000313" key="2">
    <source>
        <dbReference type="EMBL" id="CZT16407.1"/>
    </source>
</evidence>
<accession>A0A2D3UW51</accession>
<sequence>MDIYQAATYQSSESLELDFVGLQPRLADFKLRLDNGPQRFVQHKQEGRVRGRNSLLTQVPITRSSGGYIWWYFCQIDRFDFLFFQFEFSQLPNPVNRIEFFFVPERLIPDSWYTSDSEHADFEIAELKEYRFHKDEDGEWIGHIKEVLRQNPHPRRPGMRPARVASSESPEEILEPGDHAEGLPVGTLGTSAHGRAVHAQLMTSKQRDFFYGVMNECAESRSGLLVCLSRSSSSGDFGFILYEWSQPDQDMWRRYQRPPQFMHTLPPAVEMILITYYTRHEECSYQGPPVTAAEFCRINASKDNRLLIWDIGGADTTMLALIPSNDIRPTEAQREKFRSNFGLSAEEWKASTPVLSSLLCTGLQAGEYTISGDLFSCGCSWDRVWRALHKFAAEDVVEHPPRRLRQAPDFRYTVTHVLSRLVCEHHLRSRLEERVPDTEADAEGED</sequence>